<sequence>MLDLFRKGQVELDESLIVNLRTVEIFLDHLRTDFERHWTLDEMAGHCGMDITSLTKYCKQLSNLTPINYLIKIRLEAAAKMLLDDEDKGVGEISYDCGFSSSQYFATRFRKQYAVSPKDYRANLLLAKK</sequence>
<dbReference type="EMBL" id="FTOB01000001">
    <property type="protein sequence ID" value="SIS43034.1"/>
    <property type="molecule type" value="Genomic_DNA"/>
</dbReference>
<evidence type="ECO:0000256" key="3">
    <source>
        <dbReference type="ARBA" id="ARBA00023163"/>
    </source>
</evidence>
<keyword evidence="6" id="KW-1185">Reference proteome</keyword>
<feature type="domain" description="HTH araC/xylS-type" evidence="4">
    <location>
        <begin position="24"/>
        <end position="123"/>
    </location>
</feature>
<protein>
    <submittedName>
        <fullName evidence="5">AraC family transcriptional regulator, L-rhamnose operon regulatory protein RhaS</fullName>
    </submittedName>
</protein>
<dbReference type="RefSeq" id="WP_076453702.1">
    <property type="nucleotide sequence ID" value="NZ_FTOB01000001.1"/>
</dbReference>
<dbReference type="SMART" id="SM00342">
    <property type="entry name" value="HTH_ARAC"/>
    <property type="match status" value="1"/>
</dbReference>
<dbReference type="Pfam" id="PF12833">
    <property type="entry name" value="HTH_18"/>
    <property type="match status" value="1"/>
</dbReference>
<keyword evidence="1" id="KW-0805">Transcription regulation</keyword>
<dbReference type="PANTHER" id="PTHR43280">
    <property type="entry name" value="ARAC-FAMILY TRANSCRIPTIONAL REGULATOR"/>
    <property type="match status" value="1"/>
</dbReference>
<dbReference type="InterPro" id="IPR009057">
    <property type="entry name" value="Homeodomain-like_sf"/>
</dbReference>
<reference evidence="5 6" key="1">
    <citation type="submission" date="2017-01" db="EMBL/GenBank/DDBJ databases">
        <authorList>
            <person name="Varghese N."/>
            <person name="Submissions S."/>
        </authorList>
    </citation>
    <scope>NUCLEOTIDE SEQUENCE [LARGE SCALE GENOMIC DNA]</scope>
    <source>
        <strain evidence="5 6">DSM 2061</strain>
    </source>
</reference>
<gene>
    <name evidence="5" type="ORF">SAMN05421766_101923</name>
</gene>
<evidence type="ECO:0000256" key="2">
    <source>
        <dbReference type="ARBA" id="ARBA00023125"/>
    </source>
</evidence>
<evidence type="ECO:0000256" key="1">
    <source>
        <dbReference type="ARBA" id="ARBA00023015"/>
    </source>
</evidence>
<name>A0ABY1KJY5_9FLAO</name>
<dbReference type="SUPFAM" id="SSF46689">
    <property type="entry name" value="Homeodomain-like"/>
    <property type="match status" value="2"/>
</dbReference>
<accession>A0ABY1KJY5</accession>
<dbReference type="PROSITE" id="PS00041">
    <property type="entry name" value="HTH_ARAC_FAMILY_1"/>
    <property type="match status" value="1"/>
</dbReference>
<keyword evidence="2" id="KW-0238">DNA-binding</keyword>
<evidence type="ECO:0000313" key="5">
    <source>
        <dbReference type="EMBL" id="SIS43034.1"/>
    </source>
</evidence>
<dbReference type="InterPro" id="IPR020449">
    <property type="entry name" value="Tscrpt_reg_AraC-type_HTH"/>
</dbReference>
<evidence type="ECO:0000313" key="6">
    <source>
        <dbReference type="Proteomes" id="UP000185728"/>
    </source>
</evidence>
<dbReference type="InterPro" id="IPR018062">
    <property type="entry name" value="HTH_AraC-typ_CS"/>
</dbReference>
<dbReference type="InterPro" id="IPR018060">
    <property type="entry name" value="HTH_AraC"/>
</dbReference>
<keyword evidence="3" id="KW-0804">Transcription</keyword>
<dbReference type="PANTHER" id="PTHR43280:SF2">
    <property type="entry name" value="HTH-TYPE TRANSCRIPTIONAL REGULATOR EXSA"/>
    <property type="match status" value="1"/>
</dbReference>
<organism evidence="5 6">
    <name type="scientific">Zobellia uliginosa</name>
    <dbReference type="NCBI Taxonomy" id="143224"/>
    <lineage>
        <taxon>Bacteria</taxon>
        <taxon>Pseudomonadati</taxon>
        <taxon>Bacteroidota</taxon>
        <taxon>Flavobacteriia</taxon>
        <taxon>Flavobacteriales</taxon>
        <taxon>Flavobacteriaceae</taxon>
        <taxon>Zobellia</taxon>
    </lineage>
</organism>
<dbReference type="PROSITE" id="PS01124">
    <property type="entry name" value="HTH_ARAC_FAMILY_2"/>
    <property type="match status" value="1"/>
</dbReference>
<comment type="caution">
    <text evidence="5">The sequence shown here is derived from an EMBL/GenBank/DDBJ whole genome shotgun (WGS) entry which is preliminary data.</text>
</comment>
<evidence type="ECO:0000259" key="4">
    <source>
        <dbReference type="PROSITE" id="PS01124"/>
    </source>
</evidence>
<dbReference type="Proteomes" id="UP000185728">
    <property type="component" value="Unassembled WGS sequence"/>
</dbReference>
<proteinExistence type="predicted"/>
<dbReference type="Gene3D" id="1.10.10.60">
    <property type="entry name" value="Homeodomain-like"/>
    <property type="match status" value="2"/>
</dbReference>
<dbReference type="PRINTS" id="PR00032">
    <property type="entry name" value="HTHARAC"/>
</dbReference>